<feature type="compositionally biased region" description="Basic and acidic residues" evidence="1">
    <location>
        <begin position="12"/>
        <end position="30"/>
    </location>
</feature>
<dbReference type="RefSeq" id="WP_322411879.1">
    <property type="nucleotide sequence ID" value="NZ_CP139779.1"/>
</dbReference>
<dbReference type="Proteomes" id="UP001324533">
    <property type="component" value="Chromosome"/>
</dbReference>
<name>A0ABZ0VEE0_9MICO</name>
<gene>
    <name evidence="2" type="ORF">T9R20_07390</name>
</gene>
<dbReference type="EMBL" id="CP139779">
    <property type="protein sequence ID" value="WQB71766.1"/>
    <property type="molecule type" value="Genomic_DNA"/>
</dbReference>
<keyword evidence="3" id="KW-1185">Reference proteome</keyword>
<accession>A0ABZ0VEE0</accession>
<evidence type="ECO:0000256" key="1">
    <source>
        <dbReference type="SAM" id="MobiDB-lite"/>
    </source>
</evidence>
<proteinExistence type="predicted"/>
<sequence length="75" mass="8222">MSTADPFLPVPPRRDDDRPFQREDHSRGDESEPDVFFEQGEGSAADSGEPPLSPTHFRTPTGQSVDPEQDIDPGA</sequence>
<feature type="region of interest" description="Disordered" evidence="1">
    <location>
        <begin position="1"/>
        <end position="75"/>
    </location>
</feature>
<evidence type="ECO:0000313" key="2">
    <source>
        <dbReference type="EMBL" id="WQB71766.1"/>
    </source>
</evidence>
<feature type="compositionally biased region" description="Polar residues" evidence="1">
    <location>
        <begin position="56"/>
        <end position="66"/>
    </location>
</feature>
<evidence type="ECO:0000313" key="3">
    <source>
        <dbReference type="Proteomes" id="UP001324533"/>
    </source>
</evidence>
<organism evidence="2 3">
    <name type="scientific">Microbacterium invictum</name>
    <dbReference type="NCBI Taxonomy" id="515415"/>
    <lineage>
        <taxon>Bacteria</taxon>
        <taxon>Bacillati</taxon>
        <taxon>Actinomycetota</taxon>
        <taxon>Actinomycetes</taxon>
        <taxon>Micrococcales</taxon>
        <taxon>Microbacteriaceae</taxon>
        <taxon>Microbacterium</taxon>
    </lineage>
</organism>
<reference evidence="2 3" key="1">
    <citation type="submission" date="2023-06" db="EMBL/GenBank/DDBJ databases">
        <title>Rock-solubilizing bacteria, Microbacterium invictum, promotes re-establishment of vegetation in rocky wasteland by accelerating rock bio-weathering and reshaping soil bacterial community.</title>
        <authorList>
            <person name="Liu C."/>
        </authorList>
    </citation>
    <scope>NUCLEOTIDE SEQUENCE [LARGE SCALE GENOMIC DNA]</scope>
    <source>
        <strain evidence="2 3">X-18</strain>
    </source>
</reference>
<protein>
    <submittedName>
        <fullName evidence="2">Uncharacterized protein</fullName>
    </submittedName>
</protein>